<comment type="subcellular location">
    <subcellularLocation>
        <location evidence="1">Membrane</location>
        <topology evidence="1">Multi-pass membrane protein</topology>
    </subcellularLocation>
</comment>
<dbReference type="AlphaFoldDB" id="A0A7H2BHB9"/>
<evidence type="ECO:0000256" key="2">
    <source>
        <dbReference type="ARBA" id="ARBA00022692"/>
    </source>
</evidence>
<reference evidence="8 9" key="1">
    <citation type="submission" date="2020-09" db="EMBL/GenBank/DDBJ databases">
        <title>Investigation of environmental microbe.</title>
        <authorList>
            <person name="Ou Y."/>
            <person name="Kang Q."/>
        </authorList>
    </citation>
    <scope>NUCLEOTIDE SEQUENCE [LARGE SCALE GENOMIC DNA]</scope>
    <source>
        <strain evidence="8 9">KJZ-9</strain>
    </source>
</reference>
<evidence type="ECO:0000256" key="6">
    <source>
        <dbReference type="SAM" id="Phobius"/>
    </source>
</evidence>
<feature type="transmembrane region" description="Helical" evidence="6">
    <location>
        <begin position="72"/>
        <end position="92"/>
    </location>
</feature>
<dbReference type="PIRSF" id="PIRSF006648">
    <property type="entry name" value="DrrB"/>
    <property type="match status" value="1"/>
</dbReference>
<feature type="transmembrane region" description="Helical" evidence="6">
    <location>
        <begin position="34"/>
        <end position="52"/>
    </location>
</feature>
<feature type="domain" description="ABC-2 type transporter transmembrane" evidence="7">
    <location>
        <begin position="20"/>
        <end position="214"/>
    </location>
</feature>
<dbReference type="GO" id="GO:0043190">
    <property type="term" value="C:ATP-binding cassette (ABC) transporter complex"/>
    <property type="evidence" value="ECO:0007669"/>
    <property type="project" value="InterPro"/>
</dbReference>
<dbReference type="KEGG" id="rama:IDM48_06450"/>
<feature type="transmembrane region" description="Helical" evidence="6">
    <location>
        <begin position="176"/>
        <end position="198"/>
    </location>
</feature>
<feature type="transmembrane region" description="Helical" evidence="6">
    <location>
        <begin position="113"/>
        <end position="138"/>
    </location>
</feature>
<evidence type="ECO:0000256" key="1">
    <source>
        <dbReference type="ARBA" id="ARBA00004141"/>
    </source>
</evidence>
<dbReference type="Proteomes" id="UP000516421">
    <property type="component" value="Chromosome"/>
</dbReference>
<evidence type="ECO:0000259" key="7">
    <source>
        <dbReference type="Pfam" id="PF01061"/>
    </source>
</evidence>
<feature type="transmembrane region" description="Helical" evidence="6">
    <location>
        <begin position="144"/>
        <end position="169"/>
    </location>
</feature>
<organism evidence="8 9">
    <name type="scientific">Rothia amarae</name>
    <dbReference type="NCBI Taxonomy" id="169480"/>
    <lineage>
        <taxon>Bacteria</taxon>
        <taxon>Bacillati</taxon>
        <taxon>Actinomycetota</taxon>
        <taxon>Actinomycetes</taxon>
        <taxon>Micrococcales</taxon>
        <taxon>Micrococcaceae</taxon>
        <taxon>Rothia</taxon>
    </lineage>
</organism>
<dbReference type="PANTHER" id="PTHR43229:SF2">
    <property type="entry name" value="NODULATION PROTEIN J"/>
    <property type="match status" value="1"/>
</dbReference>
<evidence type="ECO:0000313" key="8">
    <source>
        <dbReference type="EMBL" id="QNV39065.1"/>
    </source>
</evidence>
<dbReference type="EMBL" id="CP061538">
    <property type="protein sequence ID" value="QNV39065.1"/>
    <property type="molecule type" value="Genomic_DNA"/>
</dbReference>
<dbReference type="InterPro" id="IPR013525">
    <property type="entry name" value="ABC2_TM"/>
</dbReference>
<evidence type="ECO:0000256" key="3">
    <source>
        <dbReference type="ARBA" id="ARBA00022989"/>
    </source>
</evidence>
<keyword evidence="2 6" id="KW-0812">Transmembrane</keyword>
<name>A0A7H2BHB9_9MICC</name>
<dbReference type="PANTHER" id="PTHR43229">
    <property type="entry name" value="NODULATION PROTEIN J"/>
    <property type="match status" value="1"/>
</dbReference>
<dbReference type="InterPro" id="IPR051784">
    <property type="entry name" value="Nod_factor_ABC_transporter"/>
</dbReference>
<protein>
    <submittedName>
        <fullName evidence="8">ABC transporter permease</fullName>
    </submittedName>
</protein>
<keyword evidence="4 6" id="KW-0472">Membrane</keyword>
<keyword evidence="9" id="KW-1185">Reference proteome</keyword>
<evidence type="ECO:0000256" key="4">
    <source>
        <dbReference type="ARBA" id="ARBA00023136"/>
    </source>
</evidence>
<feature type="transmembrane region" description="Helical" evidence="6">
    <location>
        <begin position="230"/>
        <end position="253"/>
    </location>
</feature>
<sequence length="257" mass="27403">MSQQVVSSAASFPQRILAQGKYETLAMLKNGEQLLLNIAFPLFALVGLRYTGFLDSYAQQLGVTRLDIAVPGVLALCVISTALSGQGIATGFDRRYGVLRFLSTTPLGKTGLMMGKILAVLTVIVVQYLVVLLVAVLLGFRPHLIPILLSIPTLLCGAAAFTALGMLIAGTVRAEATLAIVNMAWAILAIGGGTLIPTHHFPGILGWIVNILPSGALGASLRGEYLHQEFLFLPHLIMLVWAILCGSFAAKFFKWSA</sequence>
<dbReference type="GO" id="GO:0046677">
    <property type="term" value="P:response to antibiotic"/>
    <property type="evidence" value="ECO:0007669"/>
    <property type="project" value="UniProtKB-KW"/>
</dbReference>
<dbReference type="InterPro" id="IPR000412">
    <property type="entry name" value="ABC_2_transport"/>
</dbReference>
<keyword evidence="5" id="KW-0046">Antibiotic resistance</keyword>
<dbReference type="GO" id="GO:0140359">
    <property type="term" value="F:ABC-type transporter activity"/>
    <property type="evidence" value="ECO:0007669"/>
    <property type="project" value="InterPro"/>
</dbReference>
<evidence type="ECO:0000256" key="5">
    <source>
        <dbReference type="ARBA" id="ARBA00023251"/>
    </source>
</evidence>
<evidence type="ECO:0000313" key="9">
    <source>
        <dbReference type="Proteomes" id="UP000516421"/>
    </source>
</evidence>
<accession>A0A7H2BHB9</accession>
<gene>
    <name evidence="8" type="ORF">IDM48_06450</name>
</gene>
<dbReference type="RefSeq" id="WP_190616576.1">
    <property type="nucleotide sequence ID" value="NZ_CP061538.1"/>
</dbReference>
<keyword evidence="3 6" id="KW-1133">Transmembrane helix</keyword>
<proteinExistence type="predicted"/>
<dbReference type="Pfam" id="PF01061">
    <property type="entry name" value="ABC2_membrane"/>
    <property type="match status" value="1"/>
</dbReference>